<dbReference type="EMBL" id="JAPDNT010000020">
    <property type="protein sequence ID" value="MCW3476489.1"/>
    <property type="molecule type" value="Genomic_DNA"/>
</dbReference>
<reference evidence="2" key="2">
    <citation type="submission" date="2022-10" db="EMBL/GenBank/DDBJ databases">
        <authorList>
            <person name="Trinh H.N."/>
        </authorList>
    </citation>
    <scope>NUCLEOTIDE SEQUENCE</scope>
    <source>
        <strain evidence="2">RN2-1</strain>
    </source>
</reference>
<organism evidence="2 3">
    <name type="scientific">Limobrevibacterium gyesilva</name>
    <dbReference type="NCBI Taxonomy" id="2991712"/>
    <lineage>
        <taxon>Bacteria</taxon>
        <taxon>Pseudomonadati</taxon>
        <taxon>Pseudomonadota</taxon>
        <taxon>Alphaproteobacteria</taxon>
        <taxon>Acetobacterales</taxon>
        <taxon>Acetobacteraceae</taxon>
        <taxon>Limobrevibacterium</taxon>
    </lineage>
</organism>
<keyword evidence="1" id="KW-0472">Membrane</keyword>
<feature type="transmembrane region" description="Helical" evidence="1">
    <location>
        <begin position="209"/>
        <end position="230"/>
    </location>
</feature>
<evidence type="ECO:0000256" key="1">
    <source>
        <dbReference type="SAM" id="Phobius"/>
    </source>
</evidence>
<feature type="transmembrane region" description="Helical" evidence="1">
    <location>
        <begin position="119"/>
        <end position="140"/>
    </location>
</feature>
<feature type="transmembrane region" description="Helical" evidence="1">
    <location>
        <begin position="24"/>
        <end position="44"/>
    </location>
</feature>
<keyword evidence="1" id="KW-1133">Transmembrane helix</keyword>
<keyword evidence="1" id="KW-0812">Transmembrane</keyword>
<sequence length="436" mass="46476">MDALLALGLLLTMASQFRLGGLPIGPGEMCLVIWVLLALVREVARLGPPLTIPLSRMLIFWALFAFAETLGTLTALAIQDVHDPVWFLHDVMAYPLVAAVSCLSVAGLDAGARLHRVGWILLALGAALLTPQLAGAWGLVDLPIIDPWFGDRFRGWSNNPNQLALLCAVLVLLALHLADTATRRGEWIGAVACAIPPLFIGRATKTDTFTFALMAAGPVFLAIKMRVWLVSRERKMMLRPRVALLAVTTAPLLLASLVPFGLSAVADSQSLAMGLMKNGGKEAAAEADTRLELWREAISRGIEAGMLGLGPGPHLPIPSSIVTARQTEPGLDTGDHPTPNGMPNFEAHNTPLDLFTQGGVIAVLGFVWLMATAFAVSYRARVAGLTALLCGLGVFSLTNLVVRVPIFWFVVALCLVAEARIGPTPAAPRSRPLALR</sequence>
<dbReference type="PANTHER" id="PTHR37422">
    <property type="entry name" value="TEICHURONIC ACID BIOSYNTHESIS PROTEIN TUAE"/>
    <property type="match status" value="1"/>
</dbReference>
<dbReference type="Proteomes" id="UP001165679">
    <property type="component" value="Unassembled WGS sequence"/>
</dbReference>
<feature type="transmembrane region" description="Helical" evidence="1">
    <location>
        <begin position="160"/>
        <end position="178"/>
    </location>
</feature>
<feature type="transmembrane region" description="Helical" evidence="1">
    <location>
        <begin position="354"/>
        <end position="375"/>
    </location>
</feature>
<proteinExistence type="predicted"/>
<accession>A0AA41YM90</accession>
<feature type="transmembrane region" description="Helical" evidence="1">
    <location>
        <begin position="382"/>
        <end position="400"/>
    </location>
</feature>
<comment type="caution">
    <text evidence="2">The sequence shown here is derived from an EMBL/GenBank/DDBJ whole genome shotgun (WGS) entry which is preliminary data.</text>
</comment>
<reference evidence="2" key="1">
    <citation type="submission" date="2022-09" db="EMBL/GenBank/DDBJ databases">
        <title>Rhodovastum sp. nov. RN2-1 isolated from soil in Seongnam, South Korea.</title>
        <authorList>
            <person name="Le N.T."/>
        </authorList>
    </citation>
    <scope>NUCLEOTIDE SEQUENCE</scope>
    <source>
        <strain evidence="2">RN2-1</strain>
    </source>
</reference>
<evidence type="ECO:0000313" key="3">
    <source>
        <dbReference type="Proteomes" id="UP001165679"/>
    </source>
</evidence>
<name>A0AA41YM90_9PROT</name>
<dbReference type="RefSeq" id="WP_264715288.1">
    <property type="nucleotide sequence ID" value="NZ_JAPDNT010000020.1"/>
</dbReference>
<feature type="transmembrane region" description="Helical" evidence="1">
    <location>
        <begin position="56"/>
        <end position="79"/>
    </location>
</feature>
<feature type="transmembrane region" description="Helical" evidence="1">
    <location>
        <begin position="91"/>
        <end position="112"/>
    </location>
</feature>
<gene>
    <name evidence="2" type="ORF">OL599_18150</name>
</gene>
<dbReference type="AlphaFoldDB" id="A0AA41YM90"/>
<protein>
    <submittedName>
        <fullName evidence="2">Uncharacterized protein</fullName>
    </submittedName>
</protein>
<feature type="transmembrane region" description="Helical" evidence="1">
    <location>
        <begin position="242"/>
        <end position="266"/>
    </location>
</feature>
<dbReference type="InterPro" id="IPR051533">
    <property type="entry name" value="WaaL-like"/>
</dbReference>
<evidence type="ECO:0000313" key="2">
    <source>
        <dbReference type="EMBL" id="MCW3476489.1"/>
    </source>
</evidence>
<keyword evidence="3" id="KW-1185">Reference proteome</keyword>
<feature type="transmembrane region" description="Helical" evidence="1">
    <location>
        <begin position="185"/>
        <end position="203"/>
    </location>
</feature>
<dbReference type="PANTHER" id="PTHR37422:SF13">
    <property type="entry name" value="LIPOPOLYSACCHARIDE BIOSYNTHESIS PROTEIN PA4999-RELATED"/>
    <property type="match status" value="1"/>
</dbReference>